<dbReference type="Proteomes" id="UP001213000">
    <property type="component" value="Unassembled WGS sequence"/>
</dbReference>
<proteinExistence type="predicted"/>
<accession>A0AAD5YXX3</accession>
<name>A0AAD5YXX3_9AGAR</name>
<dbReference type="SUPFAM" id="SSF53474">
    <property type="entry name" value="alpha/beta-Hydrolases"/>
    <property type="match status" value="1"/>
</dbReference>
<evidence type="ECO:0000313" key="2">
    <source>
        <dbReference type="Proteomes" id="UP001213000"/>
    </source>
</evidence>
<sequence>MPNSDITLLTATLSNDKAIAYYDSGPVIGSTSFTTLVLLHGFHFNSRGFIHLFPLASQFNLRLILAVRRDYEGSTRYTDAEISTLGSESPFNFFAEAGGLLAEFLYYLVKNTKVCEATKDRLAGGIAVAGWSLGSVFAQTMFYERTPIDEKTYTLIEPYVLSLILIDPPHCALGIPIPPEYGHLFFPPDIIKDSEELKQSFRRWVTCYYDHDTGLDGARLSKLDSREVTENCIFET</sequence>
<keyword evidence="2" id="KW-1185">Reference proteome</keyword>
<gene>
    <name evidence="1" type="ORF">NP233_g3516</name>
</gene>
<comment type="caution">
    <text evidence="1">The sequence shown here is derived from an EMBL/GenBank/DDBJ whole genome shotgun (WGS) entry which is preliminary data.</text>
</comment>
<dbReference type="InterPro" id="IPR029058">
    <property type="entry name" value="AB_hydrolase_fold"/>
</dbReference>
<organism evidence="1 2">
    <name type="scientific">Leucocoprinus birnbaumii</name>
    <dbReference type="NCBI Taxonomy" id="56174"/>
    <lineage>
        <taxon>Eukaryota</taxon>
        <taxon>Fungi</taxon>
        <taxon>Dikarya</taxon>
        <taxon>Basidiomycota</taxon>
        <taxon>Agaricomycotina</taxon>
        <taxon>Agaricomycetes</taxon>
        <taxon>Agaricomycetidae</taxon>
        <taxon>Agaricales</taxon>
        <taxon>Agaricineae</taxon>
        <taxon>Agaricaceae</taxon>
        <taxon>Leucocoprinus</taxon>
    </lineage>
</organism>
<evidence type="ECO:0008006" key="3">
    <source>
        <dbReference type="Google" id="ProtNLM"/>
    </source>
</evidence>
<dbReference type="AlphaFoldDB" id="A0AAD5YXX3"/>
<dbReference type="Gene3D" id="3.40.50.1820">
    <property type="entry name" value="alpha/beta hydrolase"/>
    <property type="match status" value="1"/>
</dbReference>
<evidence type="ECO:0000313" key="1">
    <source>
        <dbReference type="EMBL" id="KAJ3571793.1"/>
    </source>
</evidence>
<protein>
    <recommendedName>
        <fullName evidence="3">Alpha/beta-hydrolase</fullName>
    </recommendedName>
</protein>
<reference evidence="1" key="1">
    <citation type="submission" date="2022-07" db="EMBL/GenBank/DDBJ databases">
        <title>Genome Sequence of Leucocoprinus birnbaumii.</title>
        <authorList>
            <person name="Buettner E."/>
        </authorList>
    </citation>
    <scope>NUCLEOTIDE SEQUENCE</scope>
    <source>
        <strain evidence="1">VT141</strain>
    </source>
</reference>
<dbReference type="EMBL" id="JANIEX010000170">
    <property type="protein sequence ID" value="KAJ3571793.1"/>
    <property type="molecule type" value="Genomic_DNA"/>
</dbReference>